<dbReference type="GO" id="GO:0005506">
    <property type="term" value="F:iron ion binding"/>
    <property type="evidence" value="ECO:0007669"/>
    <property type="project" value="UniProtKB-UniRule"/>
</dbReference>
<accession>A0A5A7MKY0</accession>
<dbReference type="NCBIfam" id="TIGR01224">
    <property type="entry name" value="hutI"/>
    <property type="match status" value="1"/>
</dbReference>
<dbReference type="SUPFAM" id="SSF51338">
    <property type="entry name" value="Composite domain of metallo-dependent hydrolases"/>
    <property type="match status" value="1"/>
</dbReference>
<feature type="binding site" evidence="7">
    <location>
        <position position="318"/>
    </location>
    <ligand>
        <name>Fe(3+)</name>
        <dbReference type="ChEBI" id="CHEBI:29034"/>
    </ligand>
</feature>
<dbReference type="CDD" id="cd01296">
    <property type="entry name" value="Imidazolone-5PH"/>
    <property type="match status" value="1"/>
</dbReference>
<comment type="function">
    <text evidence="7">Catalyzes the hydrolytic cleavage of the carbon-nitrogen bond in imidazolone-5-propanoate to yield N-formimidoyl-L-glutamate. It is the third step in the universal histidine degradation pathway.</text>
</comment>
<keyword evidence="4 7" id="KW-0369">Histidine metabolism</keyword>
<evidence type="ECO:0000256" key="7">
    <source>
        <dbReference type="HAMAP-Rule" id="MF_00372"/>
    </source>
</evidence>
<keyword evidence="5 7" id="KW-0862">Zinc</keyword>
<comment type="pathway">
    <text evidence="7">Amino-acid degradation; L-histidine degradation into L-glutamate; N-formimidoyl-L-glutamate from L-histidine: step 3/3.</text>
</comment>
<evidence type="ECO:0000313" key="9">
    <source>
        <dbReference type="EMBL" id="GEQ96506.1"/>
    </source>
</evidence>
<dbReference type="GO" id="GO:0050480">
    <property type="term" value="F:imidazolonepropionase activity"/>
    <property type="evidence" value="ECO:0007669"/>
    <property type="project" value="UniProtKB-UniRule"/>
</dbReference>
<dbReference type="RefSeq" id="WP_149999205.1">
    <property type="nucleotide sequence ID" value="NZ_BKCL01000001.1"/>
</dbReference>
<dbReference type="GO" id="GO:0019557">
    <property type="term" value="P:L-histidine catabolic process to glutamate and formate"/>
    <property type="evidence" value="ECO:0007669"/>
    <property type="project" value="UniProtKB-UniPathway"/>
</dbReference>
<keyword evidence="3 7" id="KW-0378">Hydrolase</keyword>
<dbReference type="InterPro" id="IPR006680">
    <property type="entry name" value="Amidohydro-rel"/>
</dbReference>
<comment type="subcellular location">
    <subcellularLocation>
        <location evidence="7">Cytoplasm</location>
    </subcellularLocation>
</comment>
<feature type="binding site" evidence="7">
    <location>
        <position position="322"/>
    </location>
    <ligand>
        <name>N-formimidoyl-L-glutamate</name>
        <dbReference type="ChEBI" id="CHEBI:58928"/>
    </ligand>
</feature>
<dbReference type="HAMAP" id="MF_00372">
    <property type="entry name" value="HutI"/>
    <property type="match status" value="1"/>
</dbReference>
<dbReference type="GO" id="GO:0005737">
    <property type="term" value="C:cytoplasm"/>
    <property type="evidence" value="ECO:0007669"/>
    <property type="project" value="UniProtKB-SubCell"/>
</dbReference>
<dbReference type="PANTHER" id="PTHR42752">
    <property type="entry name" value="IMIDAZOLONEPROPIONASE"/>
    <property type="match status" value="1"/>
</dbReference>
<dbReference type="Pfam" id="PF01979">
    <property type="entry name" value="Amidohydro_1"/>
    <property type="match status" value="1"/>
</dbReference>
<dbReference type="UniPathway" id="UPA00379">
    <property type="reaction ID" value="UER00551"/>
</dbReference>
<keyword evidence="6 7" id="KW-0408">Iron</keyword>
<gene>
    <name evidence="7 9" type="primary">hutI</name>
    <name evidence="9" type="ORF">JCM17844_01430</name>
</gene>
<organism evidence="9 10">
    <name type="scientific">Iodidimonas gelatinilytica</name>
    <dbReference type="NCBI Taxonomy" id="1236966"/>
    <lineage>
        <taxon>Bacteria</taxon>
        <taxon>Pseudomonadati</taxon>
        <taxon>Pseudomonadota</taxon>
        <taxon>Alphaproteobacteria</taxon>
        <taxon>Iodidimonadales</taxon>
        <taxon>Iodidimonadaceae</taxon>
        <taxon>Iodidimonas</taxon>
    </lineage>
</organism>
<evidence type="ECO:0000259" key="8">
    <source>
        <dbReference type="Pfam" id="PF01979"/>
    </source>
</evidence>
<feature type="binding site" evidence="7">
    <location>
        <position position="323"/>
    </location>
    <ligand>
        <name>4-imidazolone-5-propanoate</name>
        <dbReference type="ChEBI" id="CHEBI:77893"/>
    </ligand>
</feature>
<evidence type="ECO:0000256" key="6">
    <source>
        <dbReference type="ARBA" id="ARBA00023004"/>
    </source>
</evidence>
<evidence type="ECO:0000256" key="5">
    <source>
        <dbReference type="ARBA" id="ARBA00022833"/>
    </source>
</evidence>
<name>A0A5A7MKY0_9PROT</name>
<feature type="binding site" evidence="7">
    <location>
        <position position="320"/>
    </location>
    <ligand>
        <name>N-formimidoyl-L-glutamate</name>
        <dbReference type="ChEBI" id="CHEBI:58928"/>
    </ligand>
</feature>
<feature type="binding site" evidence="7">
    <location>
        <position position="318"/>
    </location>
    <ligand>
        <name>Zn(2+)</name>
        <dbReference type="ChEBI" id="CHEBI:29105"/>
    </ligand>
</feature>
<comment type="cofactor">
    <cofactor evidence="7">
        <name>Zn(2+)</name>
        <dbReference type="ChEBI" id="CHEBI:29105"/>
    </cofactor>
    <cofactor evidence="7">
        <name>Fe(3+)</name>
        <dbReference type="ChEBI" id="CHEBI:29034"/>
    </cofactor>
    <text evidence="7">Binds 1 zinc or iron ion per subunit.</text>
</comment>
<feature type="binding site" evidence="7">
    <location>
        <position position="246"/>
    </location>
    <ligand>
        <name>4-imidazolone-5-propanoate</name>
        <dbReference type="ChEBI" id="CHEBI:77893"/>
    </ligand>
</feature>
<feature type="binding site" evidence="7">
    <location>
        <position position="82"/>
    </location>
    <ligand>
        <name>4-imidazolone-5-propanoate</name>
        <dbReference type="ChEBI" id="CHEBI:77893"/>
    </ligand>
</feature>
<sequence length="409" mass="43561">MWDRLYTNGHVASMDPNNSTAFGAIHDAALGIKDGRIIWIGKGADLLDKPDALAHMVTDLDGAWITPGLIDCHTHLVFGGNRVREFDLRLNGASYEDIAKAGGGIAATVKATRAATEDDLFDSALARLDQMRAQGLTSIEVKSGYGLDRDTELKMLRVAGKLANARPITVRRSFLGAHAVPPDGPMDANAYIDWLCTHMIPDIARQGLADAVDGFCETIGFTPEQIDLLFKTAKAHGLAVKLHAEQLSNQQGAALAARHGALSADHLEYLDQTGVAAMAKAGTVAVLLPGAFYALRETKLPPVDDLRRHKVPIAIASDCNPGSAPLLSPLLALNMACTLFRLTPYEALAGMTIHAARALGLQADTGMLRVGMAADLAIWAISEPAELCYWIGGNPLMSSLHHGKESIAP</sequence>
<feature type="binding site" evidence="7">
    <location>
        <position position="145"/>
    </location>
    <ligand>
        <name>4-imidazolone-5-propanoate</name>
        <dbReference type="ChEBI" id="CHEBI:77893"/>
    </ligand>
</feature>
<evidence type="ECO:0000256" key="1">
    <source>
        <dbReference type="ARBA" id="ARBA00012864"/>
    </source>
</evidence>
<evidence type="ECO:0000256" key="2">
    <source>
        <dbReference type="ARBA" id="ARBA00022723"/>
    </source>
</evidence>
<proteinExistence type="inferred from homology"/>
<dbReference type="Proteomes" id="UP000322084">
    <property type="component" value="Unassembled WGS sequence"/>
</dbReference>
<dbReference type="InterPro" id="IPR005920">
    <property type="entry name" value="HutI"/>
</dbReference>
<keyword evidence="2 7" id="KW-0479">Metal-binding</keyword>
<feature type="binding site" evidence="7">
    <location>
        <position position="75"/>
    </location>
    <ligand>
        <name>Zn(2+)</name>
        <dbReference type="ChEBI" id="CHEBI:29105"/>
    </ligand>
</feature>
<feature type="binding site" evidence="7">
    <location>
        <position position="75"/>
    </location>
    <ligand>
        <name>Fe(3+)</name>
        <dbReference type="ChEBI" id="CHEBI:29034"/>
    </ligand>
</feature>
<feature type="binding site" evidence="7">
    <location>
        <position position="178"/>
    </location>
    <ligand>
        <name>4-imidazolone-5-propanoate</name>
        <dbReference type="ChEBI" id="CHEBI:77893"/>
    </ligand>
</feature>
<comment type="caution">
    <text evidence="9">The sequence shown here is derived from an EMBL/GenBank/DDBJ whole genome shotgun (WGS) entry which is preliminary data.</text>
</comment>
<feature type="domain" description="Amidohydrolase-related" evidence="8">
    <location>
        <begin position="64"/>
        <end position="380"/>
    </location>
</feature>
<dbReference type="EMBL" id="BKCL01000001">
    <property type="protein sequence ID" value="GEQ96506.1"/>
    <property type="molecule type" value="Genomic_DNA"/>
</dbReference>
<feature type="binding site" evidence="7">
    <location>
        <position position="73"/>
    </location>
    <ligand>
        <name>Zn(2+)</name>
        <dbReference type="ChEBI" id="CHEBI:29105"/>
    </ligand>
</feature>
<comment type="catalytic activity">
    <reaction evidence="7">
        <text>4-imidazolone-5-propanoate + H2O = N-formimidoyl-L-glutamate</text>
        <dbReference type="Rhea" id="RHEA:23660"/>
        <dbReference type="ChEBI" id="CHEBI:15377"/>
        <dbReference type="ChEBI" id="CHEBI:58928"/>
        <dbReference type="ChEBI" id="CHEBI:77893"/>
        <dbReference type="EC" id="3.5.2.7"/>
    </reaction>
</comment>
<dbReference type="GO" id="GO:0008270">
    <property type="term" value="F:zinc ion binding"/>
    <property type="evidence" value="ECO:0007669"/>
    <property type="project" value="UniProtKB-UniRule"/>
</dbReference>
<dbReference type="Gene3D" id="2.30.40.10">
    <property type="entry name" value="Urease, subunit C, domain 1"/>
    <property type="match status" value="1"/>
</dbReference>
<dbReference type="PANTHER" id="PTHR42752:SF1">
    <property type="entry name" value="IMIDAZOLONEPROPIONASE-RELATED"/>
    <property type="match status" value="1"/>
</dbReference>
<feature type="binding site" evidence="7">
    <location>
        <position position="243"/>
    </location>
    <ligand>
        <name>Fe(3+)</name>
        <dbReference type="ChEBI" id="CHEBI:29034"/>
    </ligand>
</feature>
<dbReference type="Gene3D" id="3.20.20.140">
    <property type="entry name" value="Metal-dependent hydrolases"/>
    <property type="match status" value="1"/>
</dbReference>
<feature type="binding site" evidence="7">
    <location>
        <position position="243"/>
    </location>
    <ligand>
        <name>Zn(2+)</name>
        <dbReference type="ChEBI" id="CHEBI:29105"/>
    </ligand>
</feature>
<feature type="binding site" evidence="7">
    <location>
        <position position="145"/>
    </location>
    <ligand>
        <name>N-formimidoyl-L-glutamate</name>
        <dbReference type="ChEBI" id="CHEBI:58928"/>
    </ligand>
</feature>
<evidence type="ECO:0000313" key="10">
    <source>
        <dbReference type="Proteomes" id="UP000322084"/>
    </source>
</evidence>
<feature type="binding site" evidence="7">
    <location>
        <position position="73"/>
    </location>
    <ligand>
        <name>Fe(3+)</name>
        <dbReference type="ChEBI" id="CHEBI:29034"/>
    </ligand>
</feature>
<protein>
    <recommendedName>
        <fullName evidence="1 7">Imidazolonepropionase</fullName>
        <ecNumber evidence="1 7">3.5.2.7</ecNumber>
    </recommendedName>
    <alternativeName>
        <fullName evidence="7">Imidazolone-5-propionate hydrolase</fullName>
    </alternativeName>
</protein>
<dbReference type="GO" id="GO:0019556">
    <property type="term" value="P:L-histidine catabolic process to glutamate and formamide"/>
    <property type="evidence" value="ECO:0007669"/>
    <property type="project" value="UniProtKB-UniRule"/>
</dbReference>
<dbReference type="SUPFAM" id="SSF51556">
    <property type="entry name" value="Metallo-dependent hydrolases"/>
    <property type="match status" value="1"/>
</dbReference>
<evidence type="ECO:0000256" key="4">
    <source>
        <dbReference type="ARBA" id="ARBA00022808"/>
    </source>
</evidence>
<dbReference type="InterPro" id="IPR011059">
    <property type="entry name" value="Metal-dep_hydrolase_composite"/>
</dbReference>
<keyword evidence="7" id="KW-0963">Cytoplasm</keyword>
<comment type="similarity">
    <text evidence="7">Belongs to the metallo-dependent hydrolases superfamily. HutI family.</text>
</comment>
<reference evidence="9 10" key="1">
    <citation type="submission" date="2019-09" db="EMBL/GenBank/DDBJ databases">
        <title>NBRP : Genome information of microbial organism related human and environment.</title>
        <authorList>
            <person name="Hattori M."/>
            <person name="Oshima K."/>
            <person name="Inaba H."/>
            <person name="Suda W."/>
            <person name="Sakamoto M."/>
            <person name="Iino T."/>
            <person name="Kitahara M."/>
            <person name="Oshida Y."/>
            <person name="Iida T."/>
            <person name="Kudo T."/>
            <person name="Itoh T."/>
            <person name="Ohkuma M."/>
        </authorList>
    </citation>
    <scope>NUCLEOTIDE SEQUENCE [LARGE SCALE GENOMIC DNA]</scope>
    <source>
        <strain evidence="9 10">Hi-2</strain>
    </source>
</reference>
<dbReference type="AlphaFoldDB" id="A0A5A7MKY0"/>
<dbReference type="InterPro" id="IPR032466">
    <property type="entry name" value="Metal_Hydrolase"/>
</dbReference>
<dbReference type="FunFam" id="3.20.20.140:FF:000007">
    <property type="entry name" value="Imidazolonepropionase"/>
    <property type="match status" value="1"/>
</dbReference>
<dbReference type="EC" id="3.5.2.7" evidence="1 7"/>
<evidence type="ECO:0000256" key="3">
    <source>
        <dbReference type="ARBA" id="ARBA00022801"/>
    </source>
</evidence>